<dbReference type="PANTHER" id="PTHR42195:SF1">
    <property type="entry name" value="ZINC FINGER PROTEIN"/>
    <property type="match status" value="1"/>
</dbReference>
<organism evidence="1 2">
    <name type="scientific">Methanomethylovorans hollandica (strain DSM 15978 / NBRC 107637 / DMS1)</name>
    <dbReference type="NCBI Taxonomy" id="867904"/>
    <lineage>
        <taxon>Archaea</taxon>
        <taxon>Methanobacteriati</taxon>
        <taxon>Methanobacteriota</taxon>
        <taxon>Stenosarchaea group</taxon>
        <taxon>Methanomicrobia</taxon>
        <taxon>Methanosarcinales</taxon>
        <taxon>Methanosarcinaceae</taxon>
        <taxon>Methanomethylovorans</taxon>
    </lineage>
</organism>
<accession>L0KWK8</accession>
<evidence type="ECO:0000313" key="1">
    <source>
        <dbReference type="EMBL" id="AGB48458.1"/>
    </source>
</evidence>
<evidence type="ECO:0000313" key="2">
    <source>
        <dbReference type="Proteomes" id="UP000010866"/>
    </source>
</evidence>
<dbReference type="EMBL" id="CP003362">
    <property type="protein sequence ID" value="AGB48458.1"/>
    <property type="molecule type" value="Genomic_DNA"/>
</dbReference>
<dbReference type="RefSeq" id="WP_015323627.1">
    <property type="nucleotide sequence ID" value="NC_019977.1"/>
</dbReference>
<dbReference type="STRING" id="867904.Metho_0171"/>
<proteinExistence type="predicted"/>
<protein>
    <submittedName>
        <fullName evidence="1">Putative Zn-finger protein</fullName>
    </submittedName>
</protein>
<gene>
    <name evidence="1" type="ordered locus">Metho_0171</name>
</gene>
<reference evidence="2" key="1">
    <citation type="submission" date="2012-02" db="EMBL/GenBank/DDBJ databases">
        <title>Complete sequence of chromosome of Methanomethylovorans hollandica DSM 15978.</title>
        <authorList>
            <person name="Lucas S."/>
            <person name="Copeland A."/>
            <person name="Lapidus A."/>
            <person name="Glavina del Rio T."/>
            <person name="Dalin E."/>
            <person name="Tice H."/>
            <person name="Bruce D."/>
            <person name="Goodwin L."/>
            <person name="Pitluck S."/>
            <person name="Peters L."/>
            <person name="Mikhailova N."/>
            <person name="Held B."/>
            <person name="Kyrpides N."/>
            <person name="Mavromatis K."/>
            <person name="Ivanova N."/>
            <person name="Brettin T."/>
            <person name="Detter J.C."/>
            <person name="Han C."/>
            <person name="Larimer F."/>
            <person name="Land M."/>
            <person name="Hauser L."/>
            <person name="Markowitz V."/>
            <person name="Cheng J.-F."/>
            <person name="Hugenholtz P."/>
            <person name="Woyke T."/>
            <person name="Wu D."/>
            <person name="Spring S."/>
            <person name="Schroeder M."/>
            <person name="Brambilla E."/>
            <person name="Klenk H.-P."/>
            <person name="Eisen J.A."/>
        </authorList>
    </citation>
    <scope>NUCLEOTIDE SEQUENCE [LARGE SCALE GENOMIC DNA]</scope>
    <source>
        <strain evidence="2">DSM 15978 / NBRC 107637 / DMS1</strain>
    </source>
</reference>
<dbReference type="AlphaFoldDB" id="L0KWK8"/>
<sequence length="216" mass="24083">MNEEVEVVCPSCSPRHTVLHEVLKSGVNPVVKCLECGRVHPTVIETPKNIGIKVIVSRGEASFPLHTYMQENEIISVGDEMFIDDESSDEVYPVVITAIESGQKRPDTAKVADINYLWGRAIDEVCVKIAIHEGTTTRSVIKQVPGGYQFTIGSTEKAGTDEFTIIKIKERDGSFRSRDGIVIEAKNIKRIFANPVHRRTWGSGTSWSSRRRGQSW</sequence>
<keyword evidence="2" id="KW-1185">Reference proteome</keyword>
<dbReference type="KEGG" id="mhz:Metho_0171"/>
<dbReference type="OrthoDB" id="23364at2157"/>
<name>L0KWK8_METHD</name>
<dbReference type="GeneID" id="14408032"/>
<dbReference type="PANTHER" id="PTHR42195">
    <property type="entry name" value="UCP015877 FAMILY PROTEIN"/>
    <property type="match status" value="1"/>
</dbReference>
<dbReference type="Proteomes" id="UP000010866">
    <property type="component" value="Chromosome"/>
</dbReference>
<dbReference type="InterPro" id="IPR012041">
    <property type="entry name" value="Znf_CPxCG-like"/>
</dbReference>
<dbReference type="HOGENOM" id="CLU_110112_0_0_2"/>
<dbReference type="PIRSF" id="PIRSF015877">
    <property type="entry name" value="UCP015877"/>
    <property type="match status" value="1"/>
</dbReference>
<dbReference type="Pfam" id="PF19769">
    <property type="entry name" value="CPxCG_zf"/>
    <property type="match status" value="1"/>
</dbReference>